<dbReference type="InterPro" id="IPR002052">
    <property type="entry name" value="DNA_methylase_N6_adenine_CS"/>
</dbReference>
<dbReference type="GO" id="GO:0052913">
    <property type="term" value="F:16S rRNA (guanine(966)-N(2))-methyltransferase activity"/>
    <property type="evidence" value="ECO:0007669"/>
    <property type="project" value="UniProtKB-EC"/>
</dbReference>
<dbReference type="Proteomes" id="UP000248857">
    <property type="component" value="Unassembled WGS sequence"/>
</dbReference>
<evidence type="ECO:0000256" key="1">
    <source>
        <dbReference type="ARBA" id="ARBA00022603"/>
    </source>
</evidence>
<dbReference type="Gene3D" id="3.40.50.150">
    <property type="entry name" value="Vaccinia Virus protein VP39"/>
    <property type="match status" value="1"/>
</dbReference>
<sequence length="177" mass="19726">MRIYGNRQIKTLSGRLTRPTTSRVREAVFEIWRGQIAGCCWLDLCCGSGSMGAEALCRGAGLAIGIEQSGRACSVIRENWQLVAKPEQSWQVIRGDVARRLPKLKQTFDRIYFDPPYDSGIYEVVLDAIATQTLLAPNGELCVEHTPAYALPLELKGIIAQRTKTYGNSAVTFYVRR</sequence>
<dbReference type="InterPro" id="IPR029063">
    <property type="entry name" value="SAM-dependent_MTases_sf"/>
</dbReference>
<organism evidence="3 4">
    <name type="scientific">Acaryochloris thomasi RCC1774</name>
    <dbReference type="NCBI Taxonomy" id="1764569"/>
    <lineage>
        <taxon>Bacteria</taxon>
        <taxon>Bacillati</taxon>
        <taxon>Cyanobacteriota</taxon>
        <taxon>Cyanophyceae</taxon>
        <taxon>Acaryochloridales</taxon>
        <taxon>Acaryochloridaceae</taxon>
        <taxon>Acaryochloris</taxon>
        <taxon>Acaryochloris thomasi</taxon>
    </lineage>
</organism>
<evidence type="ECO:0000256" key="2">
    <source>
        <dbReference type="ARBA" id="ARBA00022679"/>
    </source>
</evidence>
<protein>
    <submittedName>
        <fullName evidence="3">Ribosomal RNA small subunit methyltransferase D</fullName>
        <ecNumber evidence="3">2.1.1.171</ecNumber>
    </submittedName>
</protein>
<gene>
    <name evidence="3" type="primary">rsmD_1</name>
    <name evidence="3" type="ORF">C1752_04325</name>
</gene>
<keyword evidence="1 3" id="KW-0489">Methyltransferase</keyword>
<accession>A0A2W1JE20</accession>
<proteinExistence type="predicted"/>
<dbReference type="CDD" id="cd02440">
    <property type="entry name" value="AdoMet_MTases"/>
    <property type="match status" value="1"/>
</dbReference>
<dbReference type="RefSeq" id="WP_110987563.1">
    <property type="nucleotide sequence ID" value="NZ_CAWNWM010000013.1"/>
</dbReference>
<dbReference type="OrthoDB" id="9803017at2"/>
<dbReference type="SUPFAM" id="SSF53335">
    <property type="entry name" value="S-adenosyl-L-methionine-dependent methyltransferases"/>
    <property type="match status" value="1"/>
</dbReference>
<evidence type="ECO:0000313" key="4">
    <source>
        <dbReference type="Proteomes" id="UP000248857"/>
    </source>
</evidence>
<dbReference type="AlphaFoldDB" id="A0A2W1JE20"/>
<dbReference type="PROSITE" id="PS00092">
    <property type="entry name" value="N6_MTASE"/>
    <property type="match status" value="1"/>
</dbReference>
<keyword evidence="2 3" id="KW-0808">Transferase</keyword>
<dbReference type="Pfam" id="PF03602">
    <property type="entry name" value="Cons_hypoth95"/>
    <property type="match status" value="1"/>
</dbReference>
<evidence type="ECO:0000313" key="3">
    <source>
        <dbReference type="EMBL" id="PZD71958.1"/>
    </source>
</evidence>
<dbReference type="PIRSF" id="PIRSF004553">
    <property type="entry name" value="CHP00095"/>
    <property type="match status" value="1"/>
</dbReference>
<dbReference type="PANTHER" id="PTHR43542">
    <property type="entry name" value="METHYLTRANSFERASE"/>
    <property type="match status" value="1"/>
</dbReference>
<reference evidence="3 4" key="1">
    <citation type="journal article" date="2018" name="Sci. Rep.">
        <title>A novel species of the marine cyanobacterium Acaryochloris with a unique pigment content and lifestyle.</title>
        <authorList>
            <person name="Partensky F."/>
            <person name="Six C."/>
            <person name="Ratin M."/>
            <person name="Garczarek L."/>
            <person name="Vaulot D."/>
            <person name="Probert I."/>
            <person name="Calteau A."/>
            <person name="Gourvil P."/>
            <person name="Marie D."/>
            <person name="Grebert T."/>
            <person name="Bouchier C."/>
            <person name="Le Panse S."/>
            <person name="Gachenot M."/>
            <person name="Rodriguez F."/>
            <person name="Garrido J.L."/>
        </authorList>
    </citation>
    <scope>NUCLEOTIDE SEQUENCE [LARGE SCALE GENOMIC DNA]</scope>
    <source>
        <strain evidence="3 4">RCC1774</strain>
    </source>
</reference>
<dbReference type="PANTHER" id="PTHR43542:SF1">
    <property type="entry name" value="METHYLTRANSFERASE"/>
    <property type="match status" value="1"/>
</dbReference>
<dbReference type="NCBIfam" id="TIGR00095">
    <property type="entry name" value="16S rRNA (guanine(966)-N(2))-methyltransferase RsmD"/>
    <property type="match status" value="1"/>
</dbReference>
<comment type="caution">
    <text evidence="3">The sequence shown here is derived from an EMBL/GenBank/DDBJ whole genome shotgun (WGS) entry which is preliminary data.</text>
</comment>
<dbReference type="InterPro" id="IPR004398">
    <property type="entry name" value="RNA_MeTrfase_RsmD"/>
</dbReference>
<keyword evidence="4" id="KW-1185">Reference proteome</keyword>
<dbReference type="GO" id="GO:0003676">
    <property type="term" value="F:nucleic acid binding"/>
    <property type="evidence" value="ECO:0007669"/>
    <property type="project" value="InterPro"/>
</dbReference>
<dbReference type="EC" id="2.1.1.171" evidence="3"/>
<name>A0A2W1JE20_9CYAN</name>
<dbReference type="EMBL" id="PQWO01000013">
    <property type="protein sequence ID" value="PZD71958.1"/>
    <property type="molecule type" value="Genomic_DNA"/>
</dbReference>